<dbReference type="GO" id="GO:0009055">
    <property type="term" value="F:electron transfer activity"/>
    <property type="evidence" value="ECO:0007669"/>
    <property type="project" value="UniProtKB-UniRule"/>
</dbReference>
<keyword evidence="4 8" id="KW-0812">Transmembrane</keyword>
<keyword evidence="3 8" id="KW-0349">Heme</keyword>
<dbReference type="HAMAP" id="MF_01207">
    <property type="entry name" value="MsrQ"/>
    <property type="match status" value="1"/>
</dbReference>
<keyword evidence="5 8" id="KW-1133">Transmembrane helix</keyword>
<gene>
    <name evidence="8" type="primary">msrQ</name>
    <name evidence="10" type="ORF">DXI23_17405</name>
</gene>
<keyword evidence="11" id="KW-1185">Reference proteome</keyword>
<feature type="domain" description="Ferric oxidoreductase" evidence="9">
    <location>
        <begin position="52"/>
        <end position="163"/>
    </location>
</feature>
<evidence type="ECO:0000256" key="1">
    <source>
        <dbReference type="ARBA" id="ARBA00004141"/>
    </source>
</evidence>
<dbReference type="AlphaFoldDB" id="A0A3D8H012"/>
<evidence type="ECO:0000256" key="5">
    <source>
        <dbReference type="ARBA" id="ARBA00022989"/>
    </source>
</evidence>
<keyword evidence="8" id="KW-0249">Electron transport</keyword>
<dbReference type="GO" id="GO:0046872">
    <property type="term" value="F:metal ion binding"/>
    <property type="evidence" value="ECO:0007669"/>
    <property type="project" value="UniProtKB-KW"/>
</dbReference>
<keyword evidence="2 8" id="KW-0813">Transport</keyword>
<evidence type="ECO:0000256" key="6">
    <source>
        <dbReference type="ARBA" id="ARBA00023004"/>
    </source>
</evidence>
<evidence type="ECO:0000313" key="11">
    <source>
        <dbReference type="Proteomes" id="UP000256431"/>
    </source>
</evidence>
<dbReference type="PANTHER" id="PTHR36964:SF1">
    <property type="entry name" value="PROTEIN-METHIONINE-SULFOXIDE REDUCTASE HEME-BINDING SUBUNIT MSRQ"/>
    <property type="match status" value="1"/>
</dbReference>
<comment type="cofactor">
    <cofactor evidence="8">
        <name>FMN</name>
        <dbReference type="ChEBI" id="CHEBI:58210"/>
    </cofactor>
    <text evidence="8">Binds 1 FMN per subunit.</text>
</comment>
<dbReference type="InterPro" id="IPR022837">
    <property type="entry name" value="MsrQ-like"/>
</dbReference>
<feature type="transmembrane region" description="Helical" evidence="8">
    <location>
        <begin position="119"/>
        <end position="135"/>
    </location>
</feature>
<comment type="function">
    <text evidence="8">Part of the MsrPQ system that repairs oxidized periplasmic proteins containing methionine sulfoxide residues (Met-O), using respiratory chain electrons. Thus protects these proteins from oxidative-stress damage caused by reactive species of oxygen and chlorine generated by the host defense mechanisms. MsrPQ is essential for the maintenance of envelope integrity under bleach stress, rescuing a wide series of structurally unrelated periplasmic proteins from methionine oxidation. MsrQ provides electrons for reduction to the reductase catalytic subunit MsrP, using the quinone pool of the respiratory chain.</text>
</comment>
<comment type="cofactor">
    <cofactor evidence="8">
        <name>heme b</name>
        <dbReference type="ChEBI" id="CHEBI:60344"/>
    </cofactor>
    <text evidence="8">Binds 1 heme b (iron(II)-protoporphyrin IX) group per subunit.</text>
</comment>
<protein>
    <recommendedName>
        <fullName evidence="8">Protein-methionine-sulfoxide reductase heme-binding subunit MsrQ</fullName>
    </recommendedName>
    <alternativeName>
        <fullName evidence="8">Flavocytochrome MsrQ</fullName>
    </alternativeName>
</protein>
<keyword evidence="8" id="KW-0288">FMN</keyword>
<keyword evidence="8" id="KW-0285">Flavoprotein</keyword>
<sequence>MNEKRVLNQPGFVLAFRLLVALLASVPLLVLIASIASQSLGPDPGQEVTESLGIAAFQLLIATLCMTPLKRWTGWGAWIRVRRMLGLFAFFYAVLHVLAFLQFILGWSDLWATFTKRPYILAGAVSFLMLVPLALTSTKGMMRRMGRQWKALHKLVYPIAIAAWVHFIWQSRSDVGEMVVYGLIIAVLLALRWKWSGSRALIPFVRG</sequence>
<keyword evidence="8" id="KW-1003">Cell membrane</keyword>
<accession>A0A3D8H012</accession>
<dbReference type="Pfam" id="PF01794">
    <property type="entry name" value="Ferric_reduct"/>
    <property type="match status" value="1"/>
</dbReference>
<evidence type="ECO:0000256" key="2">
    <source>
        <dbReference type="ARBA" id="ARBA00022448"/>
    </source>
</evidence>
<evidence type="ECO:0000256" key="7">
    <source>
        <dbReference type="ARBA" id="ARBA00023136"/>
    </source>
</evidence>
<dbReference type="RefSeq" id="WP_008170683.1">
    <property type="nucleotide sequence ID" value="NZ_CP171359.1"/>
</dbReference>
<dbReference type="GO" id="GO:0010181">
    <property type="term" value="F:FMN binding"/>
    <property type="evidence" value="ECO:0007669"/>
    <property type="project" value="UniProtKB-UniRule"/>
</dbReference>
<evidence type="ECO:0000256" key="3">
    <source>
        <dbReference type="ARBA" id="ARBA00022617"/>
    </source>
</evidence>
<evidence type="ECO:0000256" key="4">
    <source>
        <dbReference type="ARBA" id="ARBA00022692"/>
    </source>
</evidence>
<dbReference type="GO" id="GO:0030091">
    <property type="term" value="P:protein repair"/>
    <property type="evidence" value="ECO:0007669"/>
    <property type="project" value="UniProtKB-UniRule"/>
</dbReference>
<keyword evidence="8" id="KW-0479">Metal-binding</keyword>
<evidence type="ECO:0000256" key="8">
    <source>
        <dbReference type="HAMAP-Rule" id="MF_01207"/>
    </source>
</evidence>
<comment type="caution">
    <text evidence="10">The sequence shown here is derived from an EMBL/GenBank/DDBJ whole genome shotgun (WGS) entry which is preliminary data.</text>
</comment>
<reference evidence="10 11" key="1">
    <citation type="submission" date="2018-08" db="EMBL/GenBank/DDBJ databases">
        <title>Genome sequence of Marinobacter flavimaris KCTC 12185.</title>
        <authorList>
            <person name="Chun J."/>
            <person name="Kim B.-Y."/>
            <person name="Choi S.-B."/>
            <person name="Kwak M.-J."/>
        </authorList>
    </citation>
    <scope>NUCLEOTIDE SEQUENCE [LARGE SCALE GENOMIC DNA]</scope>
    <source>
        <strain evidence="10 11">KCTC 12185</strain>
    </source>
</reference>
<evidence type="ECO:0000259" key="9">
    <source>
        <dbReference type="Pfam" id="PF01794"/>
    </source>
</evidence>
<dbReference type="EMBL" id="QRDH01000009">
    <property type="protein sequence ID" value="RDU39789.1"/>
    <property type="molecule type" value="Genomic_DNA"/>
</dbReference>
<dbReference type="GO" id="GO:0005886">
    <property type="term" value="C:plasma membrane"/>
    <property type="evidence" value="ECO:0007669"/>
    <property type="project" value="UniProtKB-SubCell"/>
</dbReference>
<evidence type="ECO:0000313" key="10">
    <source>
        <dbReference type="EMBL" id="RDU39789.1"/>
    </source>
</evidence>
<keyword evidence="6 8" id="KW-0408">Iron</keyword>
<dbReference type="PANTHER" id="PTHR36964">
    <property type="entry name" value="PROTEIN-METHIONINE-SULFOXIDE REDUCTASE HEME-BINDING SUBUNIT MSRQ"/>
    <property type="match status" value="1"/>
</dbReference>
<organism evidence="10 11">
    <name type="scientific">Marinobacter flavimaris</name>
    <dbReference type="NCBI Taxonomy" id="262076"/>
    <lineage>
        <taxon>Bacteria</taxon>
        <taxon>Pseudomonadati</taxon>
        <taxon>Pseudomonadota</taxon>
        <taxon>Gammaproteobacteria</taxon>
        <taxon>Pseudomonadales</taxon>
        <taxon>Marinobacteraceae</taxon>
        <taxon>Marinobacter</taxon>
    </lineage>
</organism>
<feature type="transmembrane region" description="Helical" evidence="8">
    <location>
        <begin position="48"/>
        <end position="66"/>
    </location>
</feature>
<comment type="similarity">
    <text evidence="8">Belongs to the MsrQ family.</text>
</comment>
<proteinExistence type="inferred from homology"/>
<dbReference type="Proteomes" id="UP000256431">
    <property type="component" value="Unassembled WGS sequence"/>
</dbReference>
<feature type="transmembrane region" description="Helical" evidence="8">
    <location>
        <begin position="87"/>
        <end position="107"/>
    </location>
</feature>
<dbReference type="GO" id="GO:0016679">
    <property type="term" value="F:oxidoreductase activity, acting on diphenols and related substances as donors"/>
    <property type="evidence" value="ECO:0007669"/>
    <property type="project" value="TreeGrafter"/>
</dbReference>
<comment type="subunit">
    <text evidence="8">Heterodimer of a catalytic subunit (MsrP) and a heme-binding subunit (MsrQ).</text>
</comment>
<dbReference type="InterPro" id="IPR013130">
    <property type="entry name" value="Fe3_Rdtase_TM_dom"/>
</dbReference>
<dbReference type="GO" id="GO:0020037">
    <property type="term" value="F:heme binding"/>
    <property type="evidence" value="ECO:0007669"/>
    <property type="project" value="UniProtKB-UniRule"/>
</dbReference>
<feature type="transmembrane region" description="Helical" evidence="8">
    <location>
        <begin position="178"/>
        <end position="195"/>
    </location>
</feature>
<name>A0A3D8H012_9GAMM</name>
<keyword evidence="7 8" id="KW-0472">Membrane</keyword>
<feature type="transmembrane region" description="Helical" evidence="8">
    <location>
        <begin position="12"/>
        <end position="36"/>
    </location>
</feature>
<feature type="transmembrane region" description="Helical" evidence="8">
    <location>
        <begin position="155"/>
        <end position="172"/>
    </location>
</feature>
<comment type="subcellular location">
    <subcellularLocation>
        <location evidence="8">Cell membrane</location>
        <topology evidence="8">Multi-pass membrane protein</topology>
    </subcellularLocation>
    <subcellularLocation>
        <location evidence="1">Membrane</location>
        <topology evidence="1">Multi-pass membrane protein</topology>
    </subcellularLocation>
</comment>